<protein>
    <recommendedName>
        <fullName evidence="1">Reverse transcriptase domain-containing protein</fullName>
    </recommendedName>
</protein>
<feature type="domain" description="Reverse transcriptase" evidence="1">
    <location>
        <begin position="1"/>
        <end position="76"/>
    </location>
</feature>
<dbReference type="EMBL" id="OU898277">
    <property type="protein sequence ID" value="CAG9829702.1"/>
    <property type="molecule type" value="Genomic_DNA"/>
</dbReference>
<evidence type="ECO:0000313" key="3">
    <source>
        <dbReference type="Proteomes" id="UP001153709"/>
    </source>
</evidence>
<dbReference type="Pfam" id="PF00078">
    <property type="entry name" value="RVT_1"/>
    <property type="match status" value="1"/>
</dbReference>
<dbReference type="InterPro" id="IPR000477">
    <property type="entry name" value="RT_dom"/>
</dbReference>
<dbReference type="PANTHER" id="PTHR47027">
    <property type="entry name" value="REVERSE TRANSCRIPTASE DOMAIN-CONTAINING PROTEIN"/>
    <property type="match status" value="1"/>
</dbReference>
<dbReference type="Proteomes" id="UP001153709">
    <property type="component" value="Chromosome 2"/>
</dbReference>
<proteinExistence type="predicted"/>
<dbReference type="AlphaFoldDB" id="A0A9N9X6U8"/>
<name>A0A9N9X6U8_DIABA</name>
<dbReference type="PANTHER" id="PTHR47027:SF20">
    <property type="entry name" value="REVERSE TRANSCRIPTASE-LIKE PROTEIN WITH RNA-DIRECTED DNA POLYMERASE DOMAIN"/>
    <property type="match status" value="1"/>
</dbReference>
<accession>A0A9N9X6U8</accession>
<evidence type="ECO:0000313" key="2">
    <source>
        <dbReference type="EMBL" id="CAG9829702.1"/>
    </source>
</evidence>
<keyword evidence="3" id="KW-1185">Reference proteome</keyword>
<organism evidence="2 3">
    <name type="scientific">Diabrotica balteata</name>
    <name type="common">Banded cucumber beetle</name>
    <dbReference type="NCBI Taxonomy" id="107213"/>
    <lineage>
        <taxon>Eukaryota</taxon>
        <taxon>Metazoa</taxon>
        <taxon>Ecdysozoa</taxon>
        <taxon>Arthropoda</taxon>
        <taxon>Hexapoda</taxon>
        <taxon>Insecta</taxon>
        <taxon>Pterygota</taxon>
        <taxon>Neoptera</taxon>
        <taxon>Endopterygota</taxon>
        <taxon>Coleoptera</taxon>
        <taxon>Polyphaga</taxon>
        <taxon>Cucujiformia</taxon>
        <taxon>Chrysomeloidea</taxon>
        <taxon>Chrysomelidae</taxon>
        <taxon>Galerucinae</taxon>
        <taxon>Diabroticina</taxon>
        <taxon>Diabroticites</taxon>
        <taxon>Diabrotica</taxon>
    </lineage>
</organism>
<feature type="non-terminal residue" evidence="2">
    <location>
        <position position="158"/>
    </location>
</feature>
<gene>
    <name evidence="2" type="ORF">DIABBA_LOCUS3471</name>
</gene>
<sequence length="158" mass="18143">MLSHLRFAGDIVLFADRIDDAVSQLEKLYLASLQVGLKINHTKTQIMTNLVLSKKILVNGMHIDETTSYKYLGHEIRIGRHNQTFELSRGIGLTWMAFSKLSYVFKSELLMCLNRKVFIQCVLPVLTYGAETLTLTKKVRNKICVTQRAKERSIDRCH</sequence>
<dbReference type="PROSITE" id="PS50878">
    <property type="entry name" value="RT_POL"/>
    <property type="match status" value="1"/>
</dbReference>
<dbReference type="OrthoDB" id="6752912at2759"/>
<evidence type="ECO:0000259" key="1">
    <source>
        <dbReference type="PROSITE" id="PS50878"/>
    </source>
</evidence>
<reference evidence="2" key="1">
    <citation type="submission" date="2022-01" db="EMBL/GenBank/DDBJ databases">
        <authorList>
            <person name="King R."/>
        </authorList>
    </citation>
    <scope>NUCLEOTIDE SEQUENCE</scope>
</reference>